<evidence type="ECO:0000256" key="1">
    <source>
        <dbReference type="SAM" id="Phobius"/>
    </source>
</evidence>
<gene>
    <name evidence="3" type="ORF">BCR39DRAFT_589745</name>
</gene>
<dbReference type="OrthoDB" id="2562493at2759"/>
<keyword evidence="1" id="KW-1133">Transmembrane helix</keyword>
<feature type="transmembrane region" description="Helical" evidence="1">
    <location>
        <begin position="62"/>
        <end position="81"/>
    </location>
</feature>
<sequence>MSMTIGGFNETTAAALFAPQAEFMTGCQLGSVITDTFLAGILVMQVYQYFKYQPNDRKWTRAVVIFTSAMNVVITIYYWVYTRYYFVEHYGQWLPWLEVRWLARMPTFDAVTVSVVQVSFAYRGKYLDQSSTILHTAKEETAFLLTRRNWYIFGLTLVLILAAAGGAIGVTVVFGSQPSLLGADKSGPTLITWLACTSAADVLIAGSILWGLLRSKTGWAHTDKLIGRLIRLTFEAQLLPTCLAIAYVVEWIITPASLLGASLQCKAYTVGLLASLNARVSFTSAQQTVGAGCANTGAQVYEMGGRLAGPPGQITVQVETETWIQDEGDDIDNAHKKELDNESEIQSDPATGYTSQARLTHAEALV</sequence>
<dbReference type="PANTHER" id="PTHR40465">
    <property type="entry name" value="CHROMOSOME 1, WHOLE GENOME SHOTGUN SEQUENCE"/>
    <property type="match status" value="1"/>
</dbReference>
<reference evidence="3 4" key="1">
    <citation type="submission" date="2016-07" db="EMBL/GenBank/DDBJ databases">
        <title>Pervasive Adenine N6-methylation of Active Genes in Fungi.</title>
        <authorList>
            <consortium name="DOE Joint Genome Institute"/>
            <person name="Mondo S.J."/>
            <person name="Dannebaum R.O."/>
            <person name="Kuo R.C."/>
            <person name="Labutti K."/>
            <person name="Haridas S."/>
            <person name="Kuo A."/>
            <person name="Salamov A."/>
            <person name="Ahrendt S.R."/>
            <person name="Lipzen A."/>
            <person name="Sullivan W."/>
            <person name="Andreopoulos W.B."/>
            <person name="Clum A."/>
            <person name="Lindquist E."/>
            <person name="Daum C."/>
            <person name="Ramamoorthy G.K."/>
            <person name="Gryganskyi A."/>
            <person name="Culley D."/>
            <person name="Magnuson J.K."/>
            <person name="James T.Y."/>
            <person name="O'Malley M.A."/>
            <person name="Stajich J.E."/>
            <person name="Spatafora J.W."/>
            <person name="Visel A."/>
            <person name="Grigoriev I.V."/>
        </authorList>
    </citation>
    <scope>NUCLEOTIDE SEQUENCE [LARGE SCALE GENOMIC DNA]</scope>
    <source>
        <strain evidence="3 4">68-887.2</strain>
    </source>
</reference>
<dbReference type="STRING" id="71784.A0A1Y2AVH9"/>
<feature type="transmembrane region" description="Helical" evidence="1">
    <location>
        <begin position="29"/>
        <end position="50"/>
    </location>
</feature>
<protein>
    <recommendedName>
        <fullName evidence="2">DUF6534 domain-containing protein</fullName>
    </recommendedName>
</protein>
<evidence type="ECO:0000313" key="3">
    <source>
        <dbReference type="EMBL" id="ORY26227.1"/>
    </source>
</evidence>
<dbReference type="InParanoid" id="A0A1Y2AVH9"/>
<feature type="transmembrane region" description="Helical" evidence="1">
    <location>
        <begin position="234"/>
        <end position="253"/>
    </location>
</feature>
<dbReference type="PANTHER" id="PTHR40465:SF1">
    <property type="entry name" value="DUF6534 DOMAIN-CONTAINING PROTEIN"/>
    <property type="match status" value="1"/>
</dbReference>
<organism evidence="3 4">
    <name type="scientific">Naematelia encephala</name>
    <dbReference type="NCBI Taxonomy" id="71784"/>
    <lineage>
        <taxon>Eukaryota</taxon>
        <taxon>Fungi</taxon>
        <taxon>Dikarya</taxon>
        <taxon>Basidiomycota</taxon>
        <taxon>Agaricomycotina</taxon>
        <taxon>Tremellomycetes</taxon>
        <taxon>Tremellales</taxon>
        <taxon>Naemateliaceae</taxon>
        <taxon>Naematelia</taxon>
    </lineage>
</organism>
<feature type="domain" description="DUF6534" evidence="2">
    <location>
        <begin position="198"/>
        <end position="280"/>
    </location>
</feature>
<accession>A0A1Y2AVH9</accession>
<keyword evidence="1" id="KW-0812">Transmembrane</keyword>
<feature type="transmembrane region" description="Helical" evidence="1">
    <location>
        <begin position="190"/>
        <end position="213"/>
    </location>
</feature>
<dbReference type="Proteomes" id="UP000193986">
    <property type="component" value="Unassembled WGS sequence"/>
</dbReference>
<evidence type="ECO:0000259" key="2">
    <source>
        <dbReference type="Pfam" id="PF20152"/>
    </source>
</evidence>
<feature type="transmembrane region" description="Helical" evidence="1">
    <location>
        <begin position="150"/>
        <end position="170"/>
    </location>
</feature>
<proteinExistence type="predicted"/>
<dbReference type="InterPro" id="IPR045339">
    <property type="entry name" value="DUF6534"/>
</dbReference>
<name>A0A1Y2AVH9_9TREE</name>
<dbReference type="AlphaFoldDB" id="A0A1Y2AVH9"/>
<keyword evidence="1" id="KW-0472">Membrane</keyword>
<keyword evidence="4" id="KW-1185">Reference proteome</keyword>
<comment type="caution">
    <text evidence="3">The sequence shown here is derived from an EMBL/GenBank/DDBJ whole genome shotgun (WGS) entry which is preliminary data.</text>
</comment>
<evidence type="ECO:0000313" key="4">
    <source>
        <dbReference type="Proteomes" id="UP000193986"/>
    </source>
</evidence>
<dbReference type="EMBL" id="MCFC01000049">
    <property type="protein sequence ID" value="ORY26227.1"/>
    <property type="molecule type" value="Genomic_DNA"/>
</dbReference>
<dbReference type="Pfam" id="PF20152">
    <property type="entry name" value="DUF6534"/>
    <property type="match status" value="1"/>
</dbReference>